<dbReference type="Proteomes" id="UP000012073">
    <property type="component" value="Unassembled WGS sequence"/>
</dbReference>
<accession>R7QMM2</accession>
<organism evidence="2 3">
    <name type="scientific">Chondrus crispus</name>
    <name type="common">Carrageen Irish moss</name>
    <name type="synonym">Polymorpha crispa</name>
    <dbReference type="NCBI Taxonomy" id="2769"/>
    <lineage>
        <taxon>Eukaryota</taxon>
        <taxon>Rhodophyta</taxon>
        <taxon>Florideophyceae</taxon>
        <taxon>Rhodymeniophycidae</taxon>
        <taxon>Gigartinales</taxon>
        <taxon>Gigartinaceae</taxon>
        <taxon>Chondrus</taxon>
    </lineage>
</organism>
<dbReference type="KEGG" id="ccp:CHC_T00006696001"/>
<sequence length="148" mass="16193">MAASHRFLVAALLLALSCFAAAQQSARDTLSLASATVSRETECTTGYCGHAAPCCPGYFCGPEVECVLKCNRRPCGDCCYGWYCSGSRCTNKCRRDYCGHGEFECCPGFYCEYTGKCLKKCSKGRCGRGSGKKCCEGWRCKGKRCRRV</sequence>
<reference evidence="3" key="1">
    <citation type="journal article" date="2013" name="Proc. Natl. Acad. Sci. U.S.A.">
        <title>Genome structure and metabolic features in the red seaweed Chondrus crispus shed light on evolution of the Archaeplastida.</title>
        <authorList>
            <person name="Collen J."/>
            <person name="Porcel B."/>
            <person name="Carre W."/>
            <person name="Ball S.G."/>
            <person name="Chaparro C."/>
            <person name="Tonon T."/>
            <person name="Barbeyron T."/>
            <person name="Michel G."/>
            <person name="Noel B."/>
            <person name="Valentin K."/>
            <person name="Elias M."/>
            <person name="Artiguenave F."/>
            <person name="Arun A."/>
            <person name="Aury J.M."/>
            <person name="Barbosa-Neto J.F."/>
            <person name="Bothwell J.H."/>
            <person name="Bouget F.Y."/>
            <person name="Brillet L."/>
            <person name="Cabello-Hurtado F."/>
            <person name="Capella-Gutierrez S."/>
            <person name="Charrier B."/>
            <person name="Cladiere L."/>
            <person name="Cock J.M."/>
            <person name="Coelho S.M."/>
            <person name="Colleoni C."/>
            <person name="Czjzek M."/>
            <person name="Da Silva C."/>
            <person name="Delage L."/>
            <person name="Denoeud F."/>
            <person name="Deschamps P."/>
            <person name="Dittami S.M."/>
            <person name="Gabaldon T."/>
            <person name="Gachon C.M."/>
            <person name="Groisillier A."/>
            <person name="Herve C."/>
            <person name="Jabbari K."/>
            <person name="Katinka M."/>
            <person name="Kloareg B."/>
            <person name="Kowalczyk N."/>
            <person name="Labadie K."/>
            <person name="Leblanc C."/>
            <person name="Lopez P.J."/>
            <person name="McLachlan D.H."/>
            <person name="Meslet-Cladiere L."/>
            <person name="Moustafa A."/>
            <person name="Nehr Z."/>
            <person name="Nyvall Collen P."/>
            <person name="Panaud O."/>
            <person name="Partensky F."/>
            <person name="Poulain J."/>
            <person name="Rensing S.A."/>
            <person name="Rousvoal S."/>
            <person name="Samson G."/>
            <person name="Symeonidi A."/>
            <person name="Weissenbach J."/>
            <person name="Zambounis A."/>
            <person name="Wincker P."/>
            <person name="Boyen C."/>
        </authorList>
    </citation>
    <scope>NUCLEOTIDE SEQUENCE [LARGE SCALE GENOMIC DNA]</scope>
    <source>
        <strain evidence="3">cv. Stackhouse</strain>
    </source>
</reference>
<dbReference type="PROSITE" id="PS51257">
    <property type="entry name" value="PROKAR_LIPOPROTEIN"/>
    <property type="match status" value="1"/>
</dbReference>
<name>R7QMM2_CHOCR</name>
<gene>
    <name evidence="2" type="ORF">CHC_T00006696001</name>
</gene>
<evidence type="ECO:0000313" key="2">
    <source>
        <dbReference type="EMBL" id="CDF38983.1"/>
    </source>
</evidence>
<dbReference type="RefSeq" id="XP_005718888.1">
    <property type="nucleotide sequence ID" value="XM_005718831.1"/>
</dbReference>
<dbReference type="GeneID" id="17326602"/>
<feature type="signal peptide" evidence="1">
    <location>
        <begin position="1"/>
        <end position="22"/>
    </location>
</feature>
<proteinExistence type="predicted"/>
<keyword evidence="3" id="KW-1185">Reference proteome</keyword>
<feature type="chain" id="PRO_5004454774" evidence="1">
    <location>
        <begin position="23"/>
        <end position="148"/>
    </location>
</feature>
<dbReference type="Gramene" id="CDF38983">
    <property type="protein sequence ID" value="CDF38983"/>
    <property type="gene ID" value="CHC_T00006696001"/>
</dbReference>
<keyword evidence="1" id="KW-0732">Signal</keyword>
<dbReference type="AlphaFoldDB" id="R7QMM2"/>
<evidence type="ECO:0000256" key="1">
    <source>
        <dbReference type="SAM" id="SignalP"/>
    </source>
</evidence>
<dbReference type="EMBL" id="HG001983">
    <property type="protein sequence ID" value="CDF38983.1"/>
    <property type="molecule type" value="Genomic_DNA"/>
</dbReference>
<evidence type="ECO:0000313" key="3">
    <source>
        <dbReference type="Proteomes" id="UP000012073"/>
    </source>
</evidence>
<protein>
    <submittedName>
        <fullName evidence="2">Uncharacterized protein</fullName>
    </submittedName>
</protein>